<keyword evidence="1" id="KW-0677">Repeat</keyword>
<evidence type="ECO:0000259" key="3">
    <source>
        <dbReference type="Pfam" id="PF24883"/>
    </source>
</evidence>
<feature type="region of interest" description="Disordered" evidence="2">
    <location>
        <begin position="1"/>
        <end position="70"/>
    </location>
</feature>
<evidence type="ECO:0000313" key="5">
    <source>
        <dbReference type="Proteomes" id="UP000807469"/>
    </source>
</evidence>
<dbReference type="Pfam" id="PF24883">
    <property type="entry name" value="NPHP3_N"/>
    <property type="match status" value="1"/>
</dbReference>
<keyword evidence="5" id="KW-1185">Reference proteome</keyword>
<evidence type="ECO:0000256" key="2">
    <source>
        <dbReference type="SAM" id="MobiDB-lite"/>
    </source>
</evidence>
<dbReference type="EMBL" id="MU155318">
    <property type="protein sequence ID" value="KAF9475804.1"/>
    <property type="molecule type" value="Genomic_DNA"/>
</dbReference>
<sequence>MPRNTKKRRRNSRSLDKSAKLKLNLGLEAETPTRSESESASGPAHSITCDTRTTRDSIDAASSLQRPTDENARYMIGNNALIMGGQFTMLNSPRPPNVERVGFKLLLQNVAPSAFHNSAQRADPPRCHPKTRVEILEKIYTWIIQSAYRESWLLWLNGAGGAGKTAIMQTMAERCILEALAIASFFFARTDSGRNTMEHLVGSLAYQLMRAIPDTQDDILCAIEEDPLIFAQSFPSQLQRLIVDPLDNLPCRLQQPFAVFIDGLDECLDCAHQSNLIKVLGDISCSRTIPLPVIFLVSSRREPQIKLGFNTIEVSQLLENIPLDDIEASDDIRRLLNINFADIKKTHPFRHLLAPNWPSVSTVSKIVEKASNQFIYASVVINYISSPRANPAQRLKIANDPILQNSSSERPFAHLDLLYRHIFSQVQNYELVSEILTYLSFGFVPIVSVIETIFSLTPGDLEVLLIDLSPILKFQLTPDHCTEVCFLHASLPDFLHDPKRSGEYFLDINKICPKLLHRLHNNFYLACFRH</sequence>
<feature type="domain" description="Nephrocystin 3-like N-terminal" evidence="3">
    <location>
        <begin position="141"/>
        <end position="300"/>
    </location>
</feature>
<reference evidence="4" key="1">
    <citation type="submission" date="2020-11" db="EMBL/GenBank/DDBJ databases">
        <authorList>
            <consortium name="DOE Joint Genome Institute"/>
            <person name="Ahrendt S."/>
            <person name="Riley R."/>
            <person name="Andreopoulos W."/>
            <person name="Labutti K."/>
            <person name="Pangilinan J."/>
            <person name="Ruiz-Duenas F.J."/>
            <person name="Barrasa J.M."/>
            <person name="Sanchez-Garcia M."/>
            <person name="Camarero S."/>
            <person name="Miyauchi S."/>
            <person name="Serrano A."/>
            <person name="Linde D."/>
            <person name="Babiker R."/>
            <person name="Drula E."/>
            <person name="Ayuso-Fernandez I."/>
            <person name="Pacheco R."/>
            <person name="Padilla G."/>
            <person name="Ferreira P."/>
            <person name="Barriuso J."/>
            <person name="Kellner H."/>
            <person name="Castanera R."/>
            <person name="Alfaro M."/>
            <person name="Ramirez L."/>
            <person name="Pisabarro A.G."/>
            <person name="Kuo A."/>
            <person name="Tritt A."/>
            <person name="Lipzen A."/>
            <person name="He G."/>
            <person name="Yan M."/>
            <person name="Ng V."/>
            <person name="Cullen D."/>
            <person name="Martin F."/>
            <person name="Rosso M.-N."/>
            <person name="Henrissat B."/>
            <person name="Hibbett D."/>
            <person name="Martinez A.T."/>
            <person name="Grigoriev I.V."/>
        </authorList>
    </citation>
    <scope>NUCLEOTIDE SEQUENCE</scope>
    <source>
        <strain evidence="4">CIRM-BRFM 674</strain>
    </source>
</reference>
<dbReference type="Gene3D" id="3.40.50.300">
    <property type="entry name" value="P-loop containing nucleotide triphosphate hydrolases"/>
    <property type="match status" value="1"/>
</dbReference>
<dbReference type="SUPFAM" id="SSF52540">
    <property type="entry name" value="P-loop containing nucleoside triphosphate hydrolases"/>
    <property type="match status" value="1"/>
</dbReference>
<dbReference type="InterPro" id="IPR027417">
    <property type="entry name" value="P-loop_NTPase"/>
</dbReference>
<dbReference type="PANTHER" id="PTHR10039:SF14">
    <property type="entry name" value="NACHT DOMAIN-CONTAINING PROTEIN"/>
    <property type="match status" value="1"/>
</dbReference>
<dbReference type="PANTHER" id="PTHR10039">
    <property type="entry name" value="AMELOGENIN"/>
    <property type="match status" value="1"/>
</dbReference>
<feature type="compositionally biased region" description="Basic residues" evidence="2">
    <location>
        <begin position="1"/>
        <end position="12"/>
    </location>
</feature>
<dbReference type="OrthoDB" id="2692975at2759"/>
<organism evidence="4 5">
    <name type="scientific">Pholiota conissans</name>
    <dbReference type="NCBI Taxonomy" id="109636"/>
    <lineage>
        <taxon>Eukaryota</taxon>
        <taxon>Fungi</taxon>
        <taxon>Dikarya</taxon>
        <taxon>Basidiomycota</taxon>
        <taxon>Agaricomycotina</taxon>
        <taxon>Agaricomycetes</taxon>
        <taxon>Agaricomycetidae</taxon>
        <taxon>Agaricales</taxon>
        <taxon>Agaricineae</taxon>
        <taxon>Strophariaceae</taxon>
        <taxon>Pholiota</taxon>
    </lineage>
</organism>
<dbReference type="InterPro" id="IPR056884">
    <property type="entry name" value="NPHP3-like_N"/>
</dbReference>
<dbReference type="Proteomes" id="UP000807469">
    <property type="component" value="Unassembled WGS sequence"/>
</dbReference>
<gene>
    <name evidence="4" type="ORF">BDN70DRAFT_883244</name>
</gene>
<proteinExistence type="predicted"/>
<evidence type="ECO:0000313" key="4">
    <source>
        <dbReference type="EMBL" id="KAF9475804.1"/>
    </source>
</evidence>
<name>A0A9P5YUQ9_9AGAR</name>
<comment type="caution">
    <text evidence="4">The sequence shown here is derived from an EMBL/GenBank/DDBJ whole genome shotgun (WGS) entry which is preliminary data.</text>
</comment>
<evidence type="ECO:0000256" key="1">
    <source>
        <dbReference type="ARBA" id="ARBA00022737"/>
    </source>
</evidence>
<accession>A0A9P5YUQ9</accession>
<dbReference type="AlphaFoldDB" id="A0A9P5YUQ9"/>
<protein>
    <recommendedName>
        <fullName evidence="3">Nephrocystin 3-like N-terminal domain-containing protein</fullName>
    </recommendedName>
</protein>